<proteinExistence type="predicted"/>
<name>A0ABX3S916_MYCBC</name>
<dbReference type="InterPro" id="IPR011761">
    <property type="entry name" value="ATP-grasp"/>
</dbReference>
<dbReference type="InterPro" id="IPR013815">
    <property type="entry name" value="ATP_grasp_subdomain_1"/>
</dbReference>
<dbReference type="Pfam" id="PF02222">
    <property type="entry name" value="ATP-grasp"/>
    <property type="match status" value="1"/>
</dbReference>
<gene>
    <name evidence="7" type="ORF">BST19_21295</name>
</gene>
<dbReference type="EMBL" id="MVHL01000043">
    <property type="protein sequence ID" value="ORA44508.1"/>
    <property type="molecule type" value="Genomic_DNA"/>
</dbReference>
<reference evidence="7 8" key="1">
    <citation type="submission" date="2017-02" db="EMBL/GenBank/DDBJ databases">
        <title>The new phylogeny of genus Mycobacterium.</title>
        <authorList>
            <person name="Tortoli E."/>
            <person name="Trovato A."/>
            <person name="Cirillo D.M."/>
        </authorList>
    </citation>
    <scope>NUCLEOTIDE SEQUENCE [LARGE SCALE GENOMIC DNA]</scope>
    <source>
        <strain evidence="7 8">DSM 45439</strain>
    </source>
</reference>
<dbReference type="Proteomes" id="UP000192293">
    <property type="component" value="Unassembled WGS sequence"/>
</dbReference>
<keyword evidence="4 5" id="KW-0067">ATP-binding</keyword>
<keyword evidence="1" id="KW-0436">Ligase</keyword>
<comment type="caution">
    <text evidence="7">The sequence shown here is derived from an EMBL/GenBank/DDBJ whole genome shotgun (WGS) entry which is preliminary data.</text>
</comment>
<accession>A0ABX3S916</accession>
<dbReference type="InterPro" id="IPR016185">
    <property type="entry name" value="PreATP-grasp_dom_sf"/>
</dbReference>
<dbReference type="InterPro" id="IPR003135">
    <property type="entry name" value="ATP-grasp_carboxylate-amine"/>
</dbReference>
<evidence type="ECO:0000259" key="6">
    <source>
        <dbReference type="PROSITE" id="PS50975"/>
    </source>
</evidence>
<evidence type="ECO:0000256" key="3">
    <source>
        <dbReference type="ARBA" id="ARBA00022755"/>
    </source>
</evidence>
<protein>
    <submittedName>
        <fullName evidence="7">Phosphoribosylglycinamide formyltransferase 2</fullName>
    </submittedName>
</protein>
<evidence type="ECO:0000256" key="2">
    <source>
        <dbReference type="ARBA" id="ARBA00022741"/>
    </source>
</evidence>
<keyword evidence="2 5" id="KW-0547">Nucleotide-binding</keyword>
<dbReference type="SUPFAM" id="SSF52440">
    <property type="entry name" value="PreATP-grasp domain"/>
    <property type="match status" value="1"/>
</dbReference>
<organism evidence="7 8">
    <name type="scientific">Mycobacterium bouchedurhonense</name>
    <dbReference type="NCBI Taxonomy" id="701041"/>
    <lineage>
        <taxon>Bacteria</taxon>
        <taxon>Bacillati</taxon>
        <taxon>Actinomycetota</taxon>
        <taxon>Actinomycetes</taxon>
        <taxon>Mycobacteriales</taxon>
        <taxon>Mycobacteriaceae</taxon>
        <taxon>Mycobacterium</taxon>
        <taxon>Mycobacterium avium complex (MAC)</taxon>
    </lineage>
</organism>
<dbReference type="SUPFAM" id="SSF56059">
    <property type="entry name" value="Glutathione synthetase ATP-binding domain-like"/>
    <property type="match status" value="1"/>
</dbReference>
<dbReference type="PANTHER" id="PTHR43055">
    <property type="entry name" value="FORMATE-DEPENDENT PHOSPHORIBOSYLGLYCINAMIDE FORMYLTRANSFERASE"/>
    <property type="match status" value="1"/>
</dbReference>
<feature type="domain" description="ATP-grasp" evidence="6">
    <location>
        <begin position="105"/>
        <end position="299"/>
    </location>
</feature>
<dbReference type="Gene3D" id="3.30.1490.20">
    <property type="entry name" value="ATP-grasp fold, A domain"/>
    <property type="match status" value="1"/>
</dbReference>
<evidence type="ECO:0000256" key="1">
    <source>
        <dbReference type="ARBA" id="ARBA00022598"/>
    </source>
</evidence>
<sequence length="390" mass="41626">MLLGAGEFSPELATAFQRLGAEVIAVEPDANGLTQGITDQSQVLDITDTNEMAAVIGRLQPNYVVTATDMVTIDALTLAAETDFAQVFPTARSLRLTADREGLRRLAADQLGLPTVPFWFAGSLDELRAVADDVGYPLRVQPLALVASAGRSVILGPQDIETAWQRAISAAGAPTPNRVLAETSAAMDFHVTLLAVCTDGPDGPTTDFCAPIGHDDPIGDVQEFWQPQEMSPAALELAKSIAARVVKALGGRGIFGVELMVRGDEVYFSDVSAQPYERTLVTLRTQRLSAFELQARAVLGLTTDTTLVSPGAARVIYGRDHSLGPAAPRPESGHALADALAVPQSEVWLRAQHQLDHHRRRFGMAITTAADVWIARDQAAEVSAALSNLF</sequence>
<evidence type="ECO:0000256" key="5">
    <source>
        <dbReference type="PROSITE-ProRule" id="PRU00409"/>
    </source>
</evidence>
<keyword evidence="8" id="KW-1185">Reference proteome</keyword>
<dbReference type="PROSITE" id="PS50975">
    <property type="entry name" value="ATP_GRASP"/>
    <property type="match status" value="1"/>
</dbReference>
<evidence type="ECO:0000313" key="8">
    <source>
        <dbReference type="Proteomes" id="UP000192293"/>
    </source>
</evidence>
<dbReference type="Gene3D" id="3.40.50.20">
    <property type="match status" value="1"/>
</dbReference>
<dbReference type="Gene3D" id="3.30.470.20">
    <property type="entry name" value="ATP-grasp fold, B domain"/>
    <property type="match status" value="1"/>
</dbReference>
<keyword evidence="3" id="KW-0658">Purine biosynthesis</keyword>
<dbReference type="NCBIfam" id="NF006766">
    <property type="entry name" value="PRK09288.1"/>
    <property type="match status" value="1"/>
</dbReference>
<dbReference type="PANTHER" id="PTHR43055:SF1">
    <property type="entry name" value="FORMATE-DEPENDENT PHOSPHORIBOSYLGLYCINAMIDE FORMYLTRANSFERASE"/>
    <property type="match status" value="1"/>
</dbReference>
<evidence type="ECO:0000313" key="7">
    <source>
        <dbReference type="EMBL" id="ORA44508.1"/>
    </source>
</evidence>
<evidence type="ECO:0000256" key="4">
    <source>
        <dbReference type="ARBA" id="ARBA00022840"/>
    </source>
</evidence>